<reference evidence="6" key="1">
    <citation type="submission" date="2016-06" db="EMBL/GenBank/DDBJ databases">
        <authorList>
            <person name="Cuomo C."/>
            <person name="Litvintseva A."/>
            <person name="Heitman J."/>
            <person name="Chen Y."/>
            <person name="Sun S."/>
            <person name="Springer D."/>
            <person name="Dromer F."/>
            <person name="Young S."/>
            <person name="Zeng Q."/>
            <person name="Chapman S."/>
            <person name="Gujja S."/>
            <person name="Saif S."/>
            <person name="Birren B."/>
        </authorList>
    </citation>
    <scope>NUCLEOTIDE SEQUENCE</scope>
    <source>
        <strain evidence="6">CBS 7841</strain>
    </source>
</reference>
<dbReference type="GeneID" id="91087402"/>
<keyword evidence="7" id="KW-1185">Reference proteome</keyword>
<feature type="transmembrane region" description="Helical" evidence="5">
    <location>
        <begin position="165"/>
        <end position="191"/>
    </location>
</feature>
<comment type="subcellular location">
    <subcellularLocation>
        <location evidence="1">Membrane</location>
        <topology evidence="1">Multi-pass membrane protein</topology>
    </subcellularLocation>
</comment>
<organism evidence="6 7">
    <name type="scientific">Cryptococcus depauperatus CBS 7841</name>
    <dbReference type="NCBI Taxonomy" id="1295531"/>
    <lineage>
        <taxon>Eukaryota</taxon>
        <taxon>Fungi</taxon>
        <taxon>Dikarya</taxon>
        <taxon>Basidiomycota</taxon>
        <taxon>Agaricomycotina</taxon>
        <taxon>Tremellomycetes</taxon>
        <taxon>Tremellales</taxon>
        <taxon>Cryptococcaceae</taxon>
        <taxon>Cryptococcus</taxon>
    </lineage>
</organism>
<proteinExistence type="predicted"/>
<evidence type="ECO:0000256" key="1">
    <source>
        <dbReference type="ARBA" id="ARBA00004141"/>
    </source>
</evidence>
<feature type="transmembrane region" description="Helical" evidence="5">
    <location>
        <begin position="93"/>
        <end position="114"/>
    </location>
</feature>
<dbReference type="PANTHER" id="PTHR16201">
    <property type="entry name" value="SEVEN TRANSMEMBRANE PROTEIN 1-RELATED"/>
    <property type="match status" value="1"/>
</dbReference>
<evidence type="ECO:0000313" key="7">
    <source>
        <dbReference type="Proteomes" id="UP000094043"/>
    </source>
</evidence>
<accession>A0AAJ8JT44</accession>
<feature type="transmembrane region" description="Helical" evidence="5">
    <location>
        <begin position="203"/>
        <end position="221"/>
    </location>
</feature>
<protein>
    <recommendedName>
        <fullName evidence="8">PQ loop repeat protein</fullName>
    </recommendedName>
</protein>
<dbReference type="KEGG" id="cdep:91087402"/>
<dbReference type="InterPro" id="IPR051415">
    <property type="entry name" value="LAAT-1"/>
</dbReference>
<feature type="transmembrane region" description="Helical" evidence="5">
    <location>
        <begin position="52"/>
        <end position="73"/>
    </location>
</feature>
<dbReference type="RefSeq" id="XP_066068693.1">
    <property type="nucleotide sequence ID" value="XM_066212596.1"/>
</dbReference>
<dbReference type="Gene3D" id="1.20.1280.290">
    <property type="match status" value="2"/>
</dbReference>
<dbReference type="InterPro" id="IPR006603">
    <property type="entry name" value="PQ-loop_rpt"/>
</dbReference>
<evidence type="ECO:0000256" key="2">
    <source>
        <dbReference type="ARBA" id="ARBA00022692"/>
    </source>
</evidence>
<evidence type="ECO:0000256" key="4">
    <source>
        <dbReference type="ARBA" id="ARBA00023136"/>
    </source>
</evidence>
<reference evidence="6" key="3">
    <citation type="submission" date="2024-01" db="EMBL/GenBank/DDBJ databases">
        <authorList>
            <person name="Coelho M.A."/>
            <person name="David-Palma M."/>
            <person name="Shea T."/>
            <person name="Sun S."/>
            <person name="Cuomo C.A."/>
            <person name="Heitman J."/>
        </authorList>
    </citation>
    <scope>NUCLEOTIDE SEQUENCE</scope>
    <source>
        <strain evidence="6">CBS 7841</strain>
    </source>
</reference>
<keyword evidence="2 5" id="KW-0812">Transmembrane</keyword>
<name>A0AAJ8JT44_9TREE</name>
<keyword evidence="4 5" id="KW-0472">Membrane</keyword>
<dbReference type="Pfam" id="PF04193">
    <property type="entry name" value="PQ-loop"/>
    <property type="match status" value="2"/>
</dbReference>
<dbReference type="SMART" id="SM00679">
    <property type="entry name" value="CTNS"/>
    <property type="match status" value="2"/>
</dbReference>
<keyword evidence="3 5" id="KW-1133">Transmembrane helix</keyword>
<feature type="transmembrane region" description="Helical" evidence="5">
    <location>
        <begin position="263"/>
        <end position="286"/>
    </location>
</feature>
<sequence length="319" mass="35166">MYSSFESKECSDNHNAPTLLLSLALCIGMIISYLPQHIRIIRTKSSEGFSPWYLLLGATSSASGMLNLLIVQWSLFGCCKFLSAGRCFESLLGFFQVTLQWALFSIIMVLYLVYFPRHLKYQKVIPISSEDSSLVEPNYGATEHCGNHDHGQDKAKISTTPEWRLSVTLGVVVILHLGLLLFLSLTLLVYLPSKTPPHPLLSLLATFLGVSATILAVLQYAPQIQKTYQSKLVGALSLGTMAIQVPGSVLFVLSLVFRAGTNWTSWLAYAVTGVMQGALLIICLLWKERQKALGIDDFGNALHDRQGTEESQQGHLISS</sequence>
<feature type="transmembrane region" description="Helical" evidence="5">
    <location>
        <begin position="20"/>
        <end position="40"/>
    </location>
</feature>
<evidence type="ECO:0000256" key="5">
    <source>
        <dbReference type="SAM" id="Phobius"/>
    </source>
</evidence>
<dbReference type="GO" id="GO:0016020">
    <property type="term" value="C:membrane"/>
    <property type="evidence" value="ECO:0007669"/>
    <property type="project" value="UniProtKB-SubCell"/>
</dbReference>
<evidence type="ECO:0008006" key="8">
    <source>
        <dbReference type="Google" id="ProtNLM"/>
    </source>
</evidence>
<dbReference type="EMBL" id="CP143786">
    <property type="protein sequence ID" value="WVN87993.1"/>
    <property type="molecule type" value="Genomic_DNA"/>
</dbReference>
<gene>
    <name evidence="6" type="ORF">L203_103191</name>
</gene>
<evidence type="ECO:0000256" key="3">
    <source>
        <dbReference type="ARBA" id="ARBA00022989"/>
    </source>
</evidence>
<dbReference type="PANTHER" id="PTHR16201:SF11">
    <property type="entry name" value="PQ-LOOP REPEAT-CONTAINING PROTEIN"/>
    <property type="match status" value="1"/>
</dbReference>
<evidence type="ECO:0000313" key="6">
    <source>
        <dbReference type="EMBL" id="WVN87993.1"/>
    </source>
</evidence>
<reference evidence="6" key="2">
    <citation type="journal article" date="2022" name="Elife">
        <title>Obligate sexual reproduction of a homothallic fungus closely related to the Cryptococcus pathogenic species complex.</title>
        <authorList>
            <person name="Passer A.R."/>
            <person name="Clancey S.A."/>
            <person name="Shea T."/>
            <person name="David-Palma M."/>
            <person name="Averette A.F."/>
            <person name="Boekhout T."/>
            <person name="Porcel B.M."/>
            <person name="Nowrousian M."/>
            <person name="Cuomo C.A."/>
            <person name="Sun S."/>
            <person name="Heitman J."/>
            <person name="Coelho M.A."/>
        </authorList>
    </citation>
    <scope>NUCLEOTIDE SEQUENCE</scope>
    <source>
        <strain evidence="6">CBS 7841</strain>
    </source>
</reference>
<feature type="transmembrane region" description="Helical" evidence="5">
    <location>
        <begin position="233"/>
        <end position="257"/>
    </location>
</feature>
<dbReference type="AlphaFoldDB" id="A0AAJ8JT44"/>
<dbReference type="Proteomes" id="UP000094043">
    <property type="component" value="Chromosome 3"/>
</dbReference>